<comment type="caution">
    <text evidence="2">The sequence shown here is derived from an EMBL/GenBank/DDBJ whole genome shotgun (WGS) entry which is preliminary data.</text>
</comment>
<gene>
    <name evidence="2" type="ORF">F2P81_016282</name>
</gene>
<accession>A0A6A4SES2</accession>
<feature type="compositionally biased region" description="Basic and acidic residues" evidence="1">
    <location>
        <begin position="19"/>
        <end position="30"/>
    </location>
</feature>
<proteinExistence type="predicted"/>
<dbReference type="Proteomes" id="UP000438429">
    <property type="component" value="Unassembled WGS sequence"/>
</dbReference>
<reference evidence="2 3" key="1">
    <citation type="submission" date="2019-06" db="EMBL/GenBank/DDBJ databases">
        <title>Draft genomes of female and male turbot (Scophthalmus maximus).</title>
        <authorList>
            <person name="Xu H."/>
            <person name="Xu X.-W."/>
            <person name="Shao C."/>
            <person name="Chen S."/>
        </authorList>
    </citation>
    <scope>NUCLEOTIDE SEQUENCE [LARGE SCALE GENOMIC DNA]</scope>
    <source>
        <strain evidence="2">Ysfricsl-2016a</strain>
        <tissue evidence="2">Blood</tissue>
    </source>
</reference>
<dbReference type="EMBL" id="VEVO01000014">
    <property type="protein sequence ID" value="KAF0031727.1"/>
    <property type="molecule type" value="Genomic_DNA"/>
</dbReference>
<evidence type="ECO:0000313" key="3">
    <source>
        <dbReference type="Proteomes" id="UP000438429"/>
    </source>
</evidence>
<evidence type="ECO:0000313" key="2">
    <source>
        <dbReference type="EMBL" id="KAF0031727.1"/>
    </source>
</evidence>
<sequence>MISSRESMDAFERVVELEREHASVRDHGDSQPDDDDDDGHNHFYYFDGVLKRVKNSFHFKSRRRRKRSHDKIISSLRKKRDSSENLLSYIQRLTLRNQVSHFKWSGTDSHVQRGAHETLEIKSDSQSELST</sequence>
<evidence type="ECO:0000256" key="1">
    <source>
        <dbReference type="SAM" id="MobiDB-lite"/>
    </source>
</evidence>
<feature type="region of interest" description="Disordered" evidence="1">
    <location>
        <begin position="19"/>
        <end position="40"/>
    </location>
</feature>
<dbReference type="AlphaFoldDB" id="A0A6A4SES2"/>
<protein>
    <submittedName>
        <fullName evidence="2">Uncharacterized protein</fullName>
    </submittedName>
</protein>
<organism evidence="2 3">
    <name type="scientific">Scophthalmus maximus</name>
    <name type="common">Turbot</name>
    <name type="synonym">Psetta maxima</name>
    <dbReference type="NCBI Taxonomy" id="52904"/>
    <lineage>
        <taxon>Eukaryota</taxon>
        <taxon>Metazoa</taxon>
        <taxon>Chordata</taxon>
        <taxon>Craniata</taxon>
        <taxon>Vertebrata</taxon>
        <taxon>Euteleostomi</taxon>
        <taxon>Actinopterygii</taxon>
        <taxon>Neopterygii</taxon>
        <taxon>Teleostei</taxon>
        <taxon>Neoteleostei</taxon>
        <taxon>Acanthomorphata</taxon>
        <taxon>Carangaria</taxon>
        <taxon>Pleuronectiformes</taxon>
        <taxon>Pleuronectoidei</taxon>
        <taxon>Scophthalmidae</taxon>
        <taxon>Scophthalmus</taxon>
    </lineage>
</organism>
<name>A0A6A4SES2_SCOMX</name>